<dbReference type="InterPro" id="IPR055780">
    <property type="entry name" value="DUF7356"/>
</dbReference>
<evidence type="ECO:0000256" key="1">
    <source>
        <dbReference type="SAM" id="MobiDB-lite"/>
    </source>
</evidence>
<reference evidence="5 6" key="1">
    <citation type="journal article" date="2024" name="G3 (Bethesda)">
        <title>Genome assembly of Hibiscus sabdariffa L. provides insights into metabolisms of medicinal natural products.</title>
        <authorList>
            <person name="Kim T."/>
        </authorList>
    </citation>
    <scope>NUCLEOTIDE SEQUENCE [LARGE SCALE GENOMIC DNA]</scope>
    <source>
        <strain evidence="5">TK-2024</strain>
        <tissue evidence="5">Old leaves</tissue>
    </source>
</reference>
<evidence type="ECO:0000256" key="3">
    <source>
        <dbReference type="SAM" id="SignalP"/>
    </source>
</evidence>
<dbReference type="Proteomes" id="UP001396334">
    <property type="component" value="Unassembled WGS sequence"/>
</dbReference>
<gene>
    <name evidence="5" type="ORF">V6N11_037102</name>
</gene>
<feature type="compositionally biased region" description="Basic and acidic residues" evidence="1">
    <location>
        <begin position="128"/>
        <end position="143"/>
    </location>
</feature>
<dbReference type="PANTHER" id="PTHR34200">
    <property type="entry name" value="DENTIN SIALOPHOSPHOPROTEIN-LIKE ISOFORM X1"/>
    <property type="match status" value="1"/>
</dbReference>
<evidence type="ECO:0000259" key="4">
    <source>
        <dbReference type="Pfam" id="PF24053"/>
    </source>
</evidence>
<proteinExistence type="predicted"/>
<evidence type="ECO:0000256" key="2">
    <source>
        <dbReference type="SAM" id="Phobius"/>
    </source>
</evidence>
<feature type="chain" id="PRO_5047442904" description="DUF7356 domain-containing protein" evidence="3">
    <location>
        <begin position="22"/>
        <end position="398"/>
    </location>
</feature>
<feature type="transmembrane region" description="Helical" evidence="2">
    <location>
        <begin position="302"/>
        <end position="322"/>
    </location>
</feature>
<evidence type="ECO:0000313" key="6">
    <source>
        <dbReference type="Proteomes" id="UP001396334"/>
    </source>
</evidence>
<accession>A0ABR1ZXS5</accession>
<feature type="compositionally biased region" description="Polar residues" evidence="1">
    <location>
        <begin position="47"/>
        <end position="63"/>
    </location>
</feature>
<protein>
    <recommendedName>
        <fullName evidence="4">DUF7356 domain-containing protein</fullName>
    </recommendedName>
</protein>
<keyword evidence="6" id="KW-1185">Reference proteome</keyword>
<feature type="compositionally biased region" description="Polar residues" evidence="1">
    <location>
        <begin position="380"/>
        <end position="389"/>
    </location>
</feature>
<feature type="compositionally biased region" description="Polar residues" evidence="1">
    <location>
        <begin position="117"/>
        <end position="127"/>
    </location>
</feature>
<feature type="domain" description="DUF7356" evidence="4">
    <location>
        <begin position="181"/>
        <end position="279"/>
    </location>
</feature>
<dbReference type="Pfam" id="PF24053">
    <property type="entry name" value="DUF7356"/>
    <property type="match status" value="1"/>
</dbReference>
<name>A0ABR1ZXS5_9ROSI</name>
<keyword evidence="3" id="KW-0732">Signal</keyword>
<dbReference type="EMBL" id="JBBPBN010000502">
    <property type="protein sequence ID" value="KAK8485405.1"/>
    <property type="molecule type" value="Genomic_DNA"/>
</dbReference>
<feature type="compositionally biased region" description="Basic and acidic residues" evidence="1">
    <location>
        <begin position="93"/>
        <end position="115"/>
    </location>
</feature>
<feature type="compositionally biased region" description="Basic and acidic residues" evidence="1">
    <location>
        <begin position="65"/>
        <end position="74"/>
    </location>
</feature>
<keyword evidence="2" id="KW-1133">Transmembrane helix</keyword>
<comment type="caution">
    <text evidence="5">The sequence shown here is derived from an EMBL/GenBank/DDBJ whole genome shotgun (WGS) entry which is preliminary data.</text>
</comment>
<evidence type="ECO:0000313" key="5">
    <source>
        <dbReference type="EMBL" id="KAK8485405.1"/>
    </source>
</evidence>
<feature type="compositionally biased region" description="Polar residues" evidence="1">
    <location>
        <begin position="76"/>
        <end position="88"/>
    </location>
</feature>
<keyword evidence="2" id="KW-0472">Membrane</keyword>
<keyword evidence="2" id="KW-0812">Transmembrane</keyword>
<dbReference type="PANTHER" id="PTHR34200:SF2">
    <property type="entry name" value="TRANSMEMBRANE PROTEIN"/>
    <property type="match status" value="1"/>
</dbReference>
<feature type="region of interest" description="Disordered" evidence="1">
    <location>
        <begin position="370"/>
        <end position="398"/>
    </location>
</feature>
<feature type="signal peptide" evidence="3">
    <location>
        <begin position="1"/>
        <end position="21"/>
    </location>
</feature>
<organism evidence="5 6">
    <name type="scientific">Hibiscus sabdariffa</name>
    <name type="common">roselle</name>
    <dbReference type="NCBI Taxonomy" id="183260"/>
    <lineage>
        <taxon>Eukaryota</taxon>
        <taxon>Viridiplantae</taxon>
        <taxon>Streptophyta</taxon>
        <taxon>Embryophyta</taxon>
        <taxon>Tracheophyta</taxon>
        <taxon>Spermatophyta</taxon>
        <taxon>Magnoliopsida</taxon>
        <taxon>eudicotyledons</taxon>
        <taxon>Gunneridae</taxon>
        <taxon>Pentapetalae</taxon>
        <taxon>rosids</taxon>
        <taxon>malvids</taxon>
        <taxon>Malvales</taxon>
        <taxon>Malvaceae</taxon>
        <taxon>Malvoideae</taxon>
        <taxon>Hibiscus</taxon>
    </lineage>
</organism>
<sequence length="398" mass="42798">MDRNAITASILLFLMVSGVSSVSSSSFSKIRYLADESPSKNDTIATAATLPSTLSPNPLTGSGDQKLDPKRDNSTELDPNLSNKTDSVTPYPVDKKNPKPLDKPEKVNPSTKKELASGNNSNLISNPKNDKTIEGTEKKKNVDSGKNPNSTNTEKGGYTKEDKETKKKKPTTNADENDSKPVIAETCDGIVSRCEDQSSLIACIKDFGTGSNKIVVLVHNRGGEKINVNLAGPYGASFPKILGVPGHGTQKINVSLTFSEPGAMVLTAGNGDCILPLDPYVSKIYFFSKLPSYTKLLTPVNGAYFLIVAVVISAGSWACCVFSKSRRHDDGMPYQELEMGMPESMAATNVETAEGWDQVWDDDWDEDKAVRSPVGGNVANGLTTGSSNRDGWESDWSD</sequence>
<feature type="region of interest" description="Disordered" evidence="1">
    <location>
        <begin position="47"/>
        <end position="180"/>
    </location>
</feature>